<evidence type="ECO:0000256" key="1">
    <source>
        <dbReference type="ARBA" id="ARBA00004370"/>
    </source>
</evidence>
<dbReference type="Pfam" id="PF00672">
    <property type="entry name" value="HAMP"/>
    <property type="match status" value="1"/>
</dbReference>
<dbReference type="PRINTS" id="PR00260">
    <property type="entry name" value="CHEMTRNSDUCR"/>
</dbReference>
<name>A0A857IZP7_9BURK</name>
<feature type="coiled-coil region" evidence="5">
    <location>
        <begin position="296"/>
        <end position="323"/>
    </location>
</feature>
<dbReference type="Pfam" id="PF12729">
    <property type="entry name" value="4HB_MCP_1"/>
    <property type="match status" value="1"/>
</dbReference>
<dbReference type="SMART" id="SM00304">
    <property type="entry name" value="HAMP"/>
    <property type="match status" value="1"/>
</dbReference>
<evidence type="ECO:0000313" key="11">
    <source>
        <dbReference type="Proteomes" id="UP000464787"/>
    </source>
</evidence>
<keyword evidence="5" id="KW-0175">Coiled coil</keyword>
<evidence type="ECO:0000256" key="6">
    <source>
        <dbReference type="SAM" id="MobiDB-lite"/>
    </source>
</evidence>
<dbReference type="PANTHER" id="PTHR43531">
    <property type="entry name" value="PROTEIN ICFG"/>
    <property type="match status" value="1"/>
</dbReference>
<dbReference type="InterPro" id="IPR003660">
    <property type="entry name" value="HAMP_dom"/>
</dbReference>
<dbReference type="Pfam" id="PF00015">
    <property type="entry name" value="MCPsignal"/>
    <property type="match status" value="1"/>
</dbReference>
<reference evidence="10 11" key="1">
    <citation type="submission" date="2020-01" db="EMBL/GenBank/DDBJ databases">
        <title>Genome sequencing of strain KACC 21265.</title>
        <authorList>
            <person name="Heo J."/>
            <person name="Kim S.-J."/>
            <person name="Kim J.-S."/>
            <person name="Hong S.-B."/>
            <person name="Kwon S.-W."/>
        </authorList>
    </citation>
    <scope>NUCLEOTIDE SEQUENCE [LARGE SCALE GENOMIC DNA]</scope>
    <source>
        <strain evidence="10 11">KACC 21265</strain>
    </source>
</reference>
<dbReference type="CDD" id="cd06225">
    <property type="entry name" value="HAMP"/>
    <property type="match status" value="1"/>
</dbReference>
<evidence type="ECO:0000256" key="5">
    <source>
        <dbReference type="SAM" id="Coils"/>
    </source>
</evidence>
<dbReference type="GO" id="GO:0005886">
    <property type="term" value="C:plasma membrane"/>
    <property type="evidence" value="ECO:0007669"/>
    <property type="project" value="TreeGrafter"/>
</dbReference>
<sequence>MKFSNLPMALKLAFSFAIIVLLTLILGVVSWLSLNRLGEQTDSIARNNLPSITLLNDYAQELNFFRRSEAQVLLELPPENRKIVLTAMADRDGNMAKIEQKYAPMVASPEEQQAFDKLRAAGQAYGASRKRILAVGRDLDSLNAGTVYYMNESRELFAGVNRALEALVAINRKQADEAAATAVSTQASGETTIIATLVICLALAAILATLLTRMTVNSLRLASEATNRMADGDLTVAVSAQGTDEIGQLLKSLENMRQRLANVVGEVRGNAEGVATASAQIAQGNDDLSGRTEQQASALEETAASMEELNSTVRQNADNAQQASQLASGTSTLAQQGGDVVGQVVQTMKGINESSQRISDIISVIDGIAFQTNILALNAAVEAARAGEQGRGFAVVASEVRSLAQRSADAAKQIKTLISTSVERVDQGTELVDKAGATMQNVVQSIRQVNDLVAEISAASREQSAGVQQVGEAVTNMDQVTQQNAALVEEAAAAAGSLRQQAEQLVQAVAYFRIGETGVGHAMRAAAPMPAPLPATKPVAAARPAAPAVQAAVRKPAAAAAPKPVAKALARPTAAAPAPARSPAPASAKATASESNDDWESF</sequence>
<dbReference type="Proteomes" id="UP000464787">
    <property type="component" value="Chromosome"/>
</dbReference>
<evidence type="ECO:0000259" key="8">
    <source>
        <dbReference type="PROSITE" id="PS50111"/>
    </source>
</evidence>
<comment type="similarity">
    <text evidence="3">Belongs to the methyl-accepting chemotaxis (MCP) protein family.</text>
</comment>
<feature type="transmembrane region" description="Helical" evidence="7">
    <location>
        <begin position="12"/>
        <end position="34"/>
    </location>
</feature>
<dbReference type="InterPro" id="IPR047347">
    <property type="entry name" value="YvaQ-like_sensor"/>
</dbReference>
<feature type="compositionally biased region" description="Low complexity" evidence="6">
    <location>
        <begin position="555"/>
        <end position="592"/>
    </location>
</feature>
<dbReference type="SUPFAM" id="SSF58104">
    <property type="entry name" value="Methyl-accepting chemotaxis protein (MCP) signaling domain"/>
    <property type="match status" value="1"/>
</dbReference>
<dbReference type="KEGG" id="xyk:GT347_03170"/>
<proteinExistence type="inferred from homology"/>
<evidence type="ECO:0000256" key="3">
    <source>
        <dbReference type="ARBA" id="ARBA00029447"/>
    </source>
</evidence>
<evidence type="ECO:0000313" key="10">
    <source>
        <dbReference type="EMBL" id="QHI97074.1"/>
    </source>
</evidence>
<feature type="domain" description="Methyl-accepting transducer" evidence="8">
    <location>
        <begin position="270"/>
        <end position="499"/>
    </location>
</feature>
<dbReference type="FunFam" id="1.10.287.950:FF:000001">
    <property type="entry name" value="Methyl-accepting chemotaxis sensory transducer"/>
    <property type="match status" value="1"/>
</dbReference>
<keyword evidence="2" id="KW-0488">Methylation</keyword>
<dbReference type="InterPro" id="IPR024478">
    <property type="entry name" value="HlyB_4HB_MCP"/>
</dbReference>
<dbReference type="InterPro" id="IPR051310">
    <property type="entry name" value="MCP_chemotaxis"/>
</dbReference>
<dbReference type="PROSITE" id="PS50111">
    <property type="entry name" value="CHEMOTAXIS_TRANSDUC_2"/>
    <property type="match status" value="1"/>
</dbReference>
<dbReference type="InterPro" id="IPR004090">
    <property type="entry name" value="Chemotax_Me-accpt_rcpt"/>
</dbReference>
<feature type="domain" description="HAMP" evidence="9">
    <location>
        <begin position="213"/>
        <end position="265"/>
    </location>
</feature>
<keyword evidence="4" id="KW-0807">Transducer</keyword>
<comment type="subcellular location">
    <subcellularLocation>
        <location evidence="1">Membrane</location>
    </subcellularLocation>
</comment>
<dbReference type="InterPro" id="IPR004089">
    <property type="entry name" value="MCPsignal_dom"/>
</dbReference>
<dbReference type="GO" id="GO:0006935">
    <property type="term" value="P:chemotaxis"/>
    <property type="evidence" value="ECO:0007669"/>
    <property type="project" value="InterPro"/>
</dbReference>
<feature type="region of interest" description="Disordered" evidence="6">
    <location>
        <begin position="555"/>
        <end position="602"/>
    </location>
</feature>
<gene>
    <name evidence="10" type="ORF">GT347_03170</name>
</gene>
<dbReference type="PROSITE" id="PS50885">
    <property type="entry name" value="HAMP"/>
    <property type="match status" value="1"/>
</dbReference>
<keyword evidence="7" id="KW-0472">Membrane</keyword>
<dbReference type="SMART" id="SM00283">
    <property type="entry name" value="MA"/>
    <property type="match status" value="1"/>
</dbReference>
<dbReference type="CDD" id="cd11386">
    <property type="entry name" value="MCP_signal"/>
    <property type="match status" value="1"/>
</dbReference>
<evidence type="ECO:0000259" key="9">
    <source>
        <dbReference type="PROSITE" id="PS50885"/>
    </source>
</evidence>
<dbReference type="EMBL" id="CP047650">
    <property type="protein sequence ID" value="QHI97074.1"/>
    <property type="molecule type" value="Genomic_DNA"/>
</dbReference>
<protein>
    <submittedName>
        <fullName evidence="10">HAMP domain-containing protein</fullName>
    </submittedName>
</protein>
<organism evidence="10 11">
    <name type="scientific">Xylophilus rhododendri</name>
    <dbReference type="NCBI Taxonomy" id="2697032"/>
    <lineage>
        <taxon>Bacteria</taxon>
        <taxon>Pseudomonadati</taxon>
        <taxon>Pseudomonadota</taxon>
        <taxon>Betaproteobacteria</taxon>
        <taxon>Burkholderiales</taxon>
        <taxon>Xylophilus</taxon>
    </lineage>
</organism>
<dbReference type="AlphaFoldDB" id="A0A857IZP7"/>
<evidence type="ECO:0000256" key="7">
    <source>
        <dbReference type="SAM" id="Phobius"/>
    </source>
</evidence>
<evidence type="ECO:0000256" key="2">
    <source>
        <dbReference type="ARBA" id="ARBA00022481"/>
    </source>
</evidence>
<accession>A0A857IZP7</accession>
<dbReference type="GO" id="GO:0007165">
    <property type="term" value="P:signal transduction"/>
    <property type="evidence" value="ECO:0007669"/>
    <property type="project" value="UniProtKB-KW"/>
</dbReference>
<keyword evidence="11" id="KW-1185">Reference proteome</keyword>
<dbReference type="Gene3D" id="1.10.287.950">
    <property type="entry name" value="Methyl-accepting chemotaxis protein"/>
    <property type="match status" value="1"/>
</dbReference>
<dbReference type="CDD" id="cd19411">
    <property type="entry name" value="MCP2201-like_sensor"/>
    <property type="match status" value="1"/>
</dbReference>
<keyword evidence="7" id="KW-0812">Transmembrane</keyword>
<dbReference type="GO" id="GO:0004888">
    <property type="term" value="F:transmembrane signaling receptor activity"/>
    <property type="evidence" value="ECO:0007669"/>
    <property type="project" value="InterPro"/>
</dbReference>
<keyword evidence="7" id="KW-1133">Transmembrane helix</keyword>
<evidence type="ECO:0000256" key="4">
    <source>
        <dbReference type="PROSITE-ProRule" id="PRU00284"/>
    </source>
</evidence>
<dbReference type="PANTHER" id="PTHR43531:SF14">
    <property type="entry name" value="METHYL-ACCEPTING CHEMOTAXIS PROTEIN I-RELATED"/>
    <property type="match status" value="1"/>
</dbReference>